<feature type="domain" description="4Fe-4S ferredoxin-type" evidence="5">
    <location>
        <begin position="3"/>
        <end position="33"/>
    </location>
</feature>
<dbReference type="PROSITE" id="PS00198">
    <property type="entry name" value="4FE4S_FER_1"/>
    <property type="match status" value="1"/>
</dbReference>
<evidence type="ECO:0000256" key="2">
    <source>
        <dbReference type="ARBA" id="ARBA00022723"/>
    </source>
</evidence>
<dbReference type="InterPro" id="IPR017900">
    <property type="entry name" value="4Fe4S_Fe_S_CS"/>
</dbReference>
<dbReference type="Pfam" id="PF13247">
    <property type="entry name" value="Fer4_11"/>
    <property type="match status" value="1"/>
</dbReference>
<protein>
    <submittedName>
        <fullName evidence="6">Fe-S-cluster-containing hydrogenase components 1</fullName>
    </submittedName>
</protein>
<dbReference type="SUPFAM" id="SSF54862">
    <property type="entry name" value="4Fe-4S ferredoxins"/>
    <property type="match status" value="1"/>
</dbReference>
<keyword evidence="2" id="KW-0479">Metal-binding</keyword>
<evidence type="ECO:0000256" key="3">
    <source>
        <dbReference type="ARBA" id="ARBA00023004"/>
    </source>
</evidence>
<dbReference type="Gene3D" id="3.30.70.20">
    <property type="match status" value="2"/>
</dbReference>
<dbReference type="AlphaFoldDB" id="A0A0S6UIA0"/>
<dbReference type="InterPro" id="IPR050954">
    <property type="entry name" value="ET_IronSulfur_Cluster-Binding"/>
</dbReference>
<dbReference type="CDD" id="cd16371">
    <property type="entry name" value="DMSOR_beta_like"/>
    <property type="match status" value="1"/>
</dbReference>
<dbReference type="RefSeq" id="WP_025774897.1">
    <property type="nucleotide sequence ID" value="NZ_DF238840.1"/>
</dbReference>
<evidence type="ECO:0000256" key="4">
    <source>
        <dbReference type="ARBA" id="ARBA00023014"/>
    </source>
</evidence>
<dbReference type="InterPro" id="IPR017896">
    <property type="entry name" value="4Fe4S_Fe-S-bd"/>
</dbReference>
<gene>
    <name evidence="6" type="ORF">MTY_2509</name>
</gene>
<reference evidence="6" key="1">
    <citation type="journal article" date="2014" name="Gene">
        <title>Genome-guided analysis of transformation efficiency and carbon dioxide assimilation by Moorella thermoacetica Y72.</title>
        <authorList>
            <person name="Tsukahara K."/>
            <person name="Kita A."/>
            <person name="Nakashimada Y."/>
            <person name="Hoshino T."/>
            <person name="Murakami K."/>
        </authorList>
    </citation>
    <scope>NUCLEOTIDE SEQUENCE [LARGE SCALE GENOMIC DNA]</scope>
    <source>
        <strain evidence="6">Y72</strain>
    </source>
</reference>
<name>A0A0S6UIA0_NEOTH</name>
<evidence type="ECO:0000313" key="6">
    <source>
        <dbReference type="EMBL" id="GAF27168.1"/>
    </source>
</evidence>
<keyword evidence="4" id="KW-0411">Iron-sulfur</keyword>
<dbReference type="Pfam" id="PF12800">
    <property type="entry name" value="Fer4_4"/>
    <property type="match status" value="1"/>
</dbReference>
<proteinExistence type="predicted"/>
<dbReference type="PROSITE" id="PS51379">
    <property type="entry name" value="4FE4S_FER_2"/>
    <property type="match status" value="2"/>
</dbReference>
<evidence type="ECO:0000256" key="1">
    <source>
        <dbReference type="ARBA" id="ARBA00022485"/>
    </source>
</evidence>
<accession>A0A0S6UIA0</accession>
<dbReference type="EMBL" id="DF238840">
    <property type="protein sequence ID" value="GAF27168.1"/>
    <property type="molecule type" value="Genomic_DNA"/>
</dbReference>
<dbReference type="PANTHER" id="PTHR43177:SF3">
    <property type="entry name" value="PROTEIN NRFC HOMOLOG"/>
    <property type="match status" value="1"/>
</dbReference>
<dbReference type="GO" id="GO:0046872">
    <property type="term" value="F:metal ion binding"/>
    <property type="evidence" value="ECO:0007669"/>
    <property type="project" value="UniProtKB-KW"/>
</dbReference>
<keyword evidence="1" id="KW-0004">4Fe-4S</keyword>
<organism evidence="6">
    <name type="scientific">Moorella thermoacetica Y72</name>
    <dbReference type="NCBI Taxonomy" id="1325331"/>
    <lineage>
        <taxon>Bacteria</taxon>
        <taxon>Bacillati</taxon>
        <taxon>Bacillota</taxon>
        <taxon>Clostridia</taxon>
        <taxon>Neomoorellales</taxon>
        <taxon>Neomoorellaceae</taxon>
        <taxon>Neomoorella</taxon>
    </lineage>
</organism>
<sequence length="182" mass="20422">MRVGFFLDLNRCIGCRACEGACQNWKGPGFPLRRVQAFAGRVKGRWQEYYLSLACNHCENPECFRVCPARTYNKRRDGIVLHNSGRCSGCNRCVRACPFGAPRYNLTIGKVEKCDLCVERIDNGLPPACVEACPVKALQVLQLDEGKELGERWVPGLADVNITRPTLRLKAPEEGERFFLVG</sequence>
<dbReference type="GO" id="GO:0051539">
    <property type="term" value="F:4 iron, 4 sulfur cluster binding"/>
    <property type="evidence" value="ECO:0007669"/>
    <property type="project" value="UniProtKB-KW"/>
</dbReference>
<evidence type="ECO:0000259" key="5">
    <source>
        <dbReference type="PROSITE" id="PS51379"/>
    </source>
</evidence>
<keyword evidence="3" id="KW-0408">Iron</keyword>
<feature type="domain" description="4Fe-4S ferredoxin-type" evidence="5">
    <location>
        <begin position="78"/>
        <end position="107"/>
    </location>
</feature>
<dbReference type="PANTHER" id="PTHR43177">
    <property type="entry name" value="PROTEIN NRFC"/>
    <property type="match status" value="1"/>
</dbReference>
<dbReference type="Proteomes" id="UP000063718">
    <property type="component" value="Unassembled WGS sequence"/>
</dbReference>